<dbReference type="PROSITE" id="PS50075">
    <property type="entry name" value="CARRIER"/>
    <property type="match status" value="6"/>
</dbReference>
<organism evidence="10 11">
    <name type="scientific">Penicillium frequentans</name>
    <dbReference type="NCBI Taxonomy" id="3151616"/>
    <lineage>
        <taxon>Eukaryota</taxon>
        <taxon>Fungi</taxon>
        <taxon>Dikarya</taxon>
        <taxon>Ascomycota</taxon>
        <taxon>Pezizomycotina</taxon>
        <taxon>Eurotiomycetes</taxon>
        <taxon>Eurotiomycetidae</taxon>
        <taxon>Eurotiales</taxon>
        <taxon>Aspergillaceae</taxon>
        <taxon>Penicillium</taxon>
    </lineage>
</organism>
<dbReference type="Gene3D" id="3.40.50.12780">
    <property type="entry name" value="N-terminal domain of ligase-like"/>
    <property type="match status" value="3"/>
</dbReference>
<keyword evidence="2" id="KW-0596">Phosphopantetheine</keyword>
<dbReference type="NCBIfam" id="TIGR01733">
    <property type="entry name" value="AA-adenyl-dom"/>
    <property type="match status" value="2"/>
</dbReference>
<dbReference type="Pfam" id="PF00550">
    <property type="entry name" value="PP-binding"/>
    <property type="match status" value="5"/>
</dbReference>
<dbReference type="GO" id="GO:0016874">
    <property type="term" value="F:ligase activity"/>
    <property type="evidence" value="ECO:0007669"/>
    <property type="project" value="UniProtKB-KW"/>
</dbReference>
<evidence type="ECO:0000259" key="9">
    <source>
        <dbReference type="PROSITE" id="PS50075"/>
    </source>
</evidence>
<evidence type="ECO:0000256" key="8">
    <source>
        <dbReference type="SAM" id="MobiDB-lite"/>
    </source>
</evidence>
<evidence type="ECO:0000256" key="6">
    <source>
        <dbReference type="ARBA" id="ARBA00067294"/>
    </source>
</evidence>
<sequence>MMDALAHFPVVDHGAVRAIIAWPVETLGHSLELAAWSWARLLSSITTDQSPVFLLNGSLIKVDLFAEAIRPANLDALSKLSELSTKLTAVVVGNDPSNLHFSVPISPSLTWFVDPTTETSTLHSTNMDVAAVHQLGTRLSHMVQEQAKSGTQLELSVSEMSNMSIANPCPCTLPGPQLLHKLALSGSDDSSPNDAIEFLAADGNIRCLSYPSLDRLSSKLAVEIAHAAATRSDGTRTMVVPVLLPQSLELYITWLAILKAGGAFCPLNTDAPPERIEFILQDVAASVVVTNGALVARVPSNAPVAVINADGIEADEADVAPPVVQAAPSDLAYVMYTSGSTGRPKGVGISHLAATQSLLAHNDLIPPFTRFLQFASPTFDVSVFEVFFPFMRGATLIGSERENMLLDISHVMTVMKVDAAELTPTVAGELLRTRSAAPSLRVLLTIGEMLTKHVVEEFGQSESSDGILHGMYGPTEAAIHCTAAIGFQSNARVNLIGQPFKTVSAFIMSLESEDKSTPGELQILPMGEIGELVVGGPQLADGYINRPEENAKAFIDSPWYGRLYRTGDKARMLPSGEIECFGRISSGQVKLRGQRIELGEIEHVILRAPEVRSAVVIVGGGSLAAFVLVNDKGLTDRQLRDICRQQLPRFMVPGEFILLDQFPQLPSGKIDRKALEADFARRRADLQSIDQRSFRDELEETIASCVTDVLGRQLPSTESLVAGGLDSLAAIRLASHLLDAGIRLDVAHLLDADCIDGIWQLAKEIETTKPTEDMQAALFRVHELVASAGAARLESLGLRSQVIEIQPSTHIQQAMILETSRHAKAYCNWVELELQSSPNSISVQSAFVKLLDQNPFLRSGFVEIGLKDHSFARFTWKDFDEELIQRRDVFEYDVSLLTEHDILHPLRIQFKEAQDNIRVLIHIHHSLYDGWSWQLMLKDLHRILLGEELPSRPTYSLVSDFFIEHKFSEKANESSLFWRDQLQGFSPTTFPDFQGKTDVTPSTRETIRVLDVSVPKLNEVSQHLLVGRQTIFQAAFAYILSFYIGSHDVVFGTVFSGRTLPVKGIEAIIGPCIRTLPTRMNIDKMQNVSDLLLAIQNMNRRSLEHGSLPLQDIKKVSGIDFHQNLFDTALVWQESVWTSDTQGALIHEVDTAEFLEFVLLLEFEPRGDKIHAKATYQNSIFPPEQAQILLEQIDSVASVLIDTPTLPINEVDSHLPQSSLSIFNPDPETQRNRSSLVTGVETIAFIEPTRTAIEILLSTDEKCTSPEIQSITYGQLNSRANKLAHYLVQQGLTRENLAAIYLDKSINSYVSMLAVAKIGAGLLPLTERTSSQTIESIRAASNVQPWIIRPSTSPNDVAVSLHSVSQIFLPGSLSDYPDDNLLTTHDSFYIVCAGEKPTDNDLMSLAYLSHNNLQSHINVLADAYPTTAKSKLLQASSQLNASIIESFFSWHMGITLCVAQNEDLAGIPCSIIRKMDITHLHLTPTLASRLTPEDVPCVRFLLTSGETLTAKVRRDWAGNGLHHGYDSLGLAGVCTLFPNFQSSNSLANIGAPLSNTSVMIVSGEPSLKIVPRGAVGELCFGGDQVGRVFPDYHPALGGSFVNHPQFGRFYRSGDHGRFLPDGSILVAPWHDQTGLKDQSAAFEETDNAIVSSDFVEDAVSMILSNPFTNQQQLITAWVPSKHVKDPSDSEIIALVIKDLFEELSKKLPTSAVPSLLVPMDKLPMTEFYKTDYTRIREHIGGMGLDRLSTFSCNGTVDSDADFTDIEKTIVVALSAVTGLDQQTIGRNTSFYKLGLDSLSAISLSRKMQDLGCGRLAVSTILRHSSVAQLATIVPGMNNGHTSTQPAPKSHSTFMFDEDFIAGIEDGFQNEGTSVQGVYPCTPLQEAMLAAESDTNSAYFNHILLRVNTNIRDMENAWDQMLHRHDILRTCFRSTNDKQFAFAQVVLDKANLPWSCVETSSHGLSEDLLKRKLEFERQSPVNGKLPYSLTILTEDSAQRAHLLLSIHHALYDGEGIANLLQDLELALAGQTLPKTTPFRRFIEYMASTSSDESDEFWDRYLAGVTPTLLPTPKGSQRSIDSSASEQVHLNVSNSLGSFKQQCKELSVTPLNIFHAAWARLLALYSNSSDVCFGNVFGCRTIPLDGVDRIVGPCFNTLPMRVKLSPTSTNADIMKLSQKHNSDILPHQLTSLRRIQRRSLYGGSQLFDALIILQQSKTDLNPRYWELLQDEGNMGFPLICEIVPDEKEDNISMCLHFHTSFLTQNVAENLARGFLALVEHTVQYPSAQASDKGSASITQLFETRKPQNHVSTQQASDKLQTARPWSDQEETLRHIVSDFTGINTEAVSLHTTIFQLGLDSIHAVQISGRLRKLGYKISAGDILEAASIDKIASLLKTGENGTQKEEFDFASFESQHLQSVCEQFGIASHTVQALRPCTPVQNGMLALFTNSHGKTYFNRMSLNFPMPLSNATLKKAWTKVVAQHEMLRTGFVQLRDPQYPFAMVTYKEDIEIPWKEVTKSTTDKQDDQEQQVLDSLYRPPWRITIEASEEVVTVSFSALHALYDAQSLETIFSEVMTAYEGKALAEAPSIETTLGPILIESSQTQSAEEFWRGLVTEVHPFKFPDLHPIRIGSRKLLSNSIRSSQSIEALEAQCRDVGVTLQAAGQAAWARLLAAYTGEQNVTFGTVLSGRNLSEAAQNAVFPCLVTVPSPQSVEGSNQELLNRILKRNASLTKYQFTPLAQVQRWLGSDEPLFDTLFVYQKFSSPSSNSKPWNVIDEETRIDYPVSIELVPLSASLEIRISYRNDIIPQDQAMLLLNQYDKLLEQTLSSPESNSDEYLFLESHFLSITPAKEKTLPTSVSLLHRFVEDNATKIPEKTAFEFAFGVDVDNLQMKTWSYRQLNEDGNRIAHFLQSKGVNPGELIAICFDKCPEASIAILGILKAGCAYLAIDPSAPISRKQFIMEDSNSRILLCSLPKKLELRDLSGVEIHALDEPGVYQNFPSGPPVLSREIQPNDTCYCLYTSGTTGTPKGCEITHDNAVQAMLAFQRLFSPHWDEDSRWLQFASFHFDVSVLEQYWSWSVGICVTSCPRDLLFENLPGTIQKLQITHIDLTPSLARLVHPDEVPTLCRGVFITGGEALKQEILDAWGHHGVIYNGYGPTEVTIGCTMLPRMQANDKPSNIGPQFDNVGSYVFRPGTSTPVLRGGLGELCVSGPLVGKGYLNRAELTKERFQDLPEFEDRIYRTGDLVRILSDGSFQFLGRIDDQVKLRGQRLEIGEINEVIKQATPELNEIATLVVKHPKQSKDQLISFVTKVGADKKSRSVEIHTSDDIGLFLSTIKAACHEHLPGYMVPTHIIPLNRFPLSANNKADMKVLKSLYQNLSLDEIQALAAMLVDQTVKSTCEEKIIAVLSDFIGSTDLAISSWSSIYELGLDSISVISFSRNLREAGFPNAQPSLIMKYPTIAAMASAVQESTGSASSMTNLHQNAKQAIQAFAHKHSHSIIANIGVIESDVEQIAPCTPLQEGIIYHFLSSTTPMYCSSFSFELHSTIDLDKLKSSWEQAQSQVQMLRARFSPSSDGYAQVILKRDMIPWFHTKVAFDGKIEDSRKQQIDRWTSDLGGHFSRLWEVGVITSPEKSTMCLNMFHALYDGNSLGLLLDLVADIYHGQSIALEKPPEYFDILHLGPLCKDPAAESFWKEHLKACQIRSLSNSEEDQKTSFVKTLNIATTNHLDHLRKSLNTTDQAILHACWLLTLHRQFAFVPPLGIVASGRTIDIPGIDNVIGPLFNTIPSNVQLRGLRTWAEAAQRCHEYHVSTMRFQTTALRDIVKWLGRIPDEPLFDSLFVFQRHNADEDSSACSLWSPIDSEAEHEYPLAFEIVRHGNKYLSLTLAAKSHAVSSGTAQELLSNFEQVLFEFAQNPNHEMPYLNGVAEYPQAQNNGESKDQESHDHLGRESSFQWTPQACKIRDVIASLSGVDAASIRGETSIFEVGLDSIDAIKLSSRLSKVGIKLPVSTIMRGRTVKALISQLAVPIHEEQNGTHPLLGQIERSLTNFLEKENLLPRGACRVLPATPIQEAMVAEMAASGYKHYYNHEVLKLEPQVDRTKLQEAWTTVVKTHSILRTSFVEVWDPEIPSSFAQIVHSEDTFDFQTVHLDGSPVDSVIELQRKRASTELANSPLLTVTIAIDGDDHYLILSIAHALYDGWSINLLHEDVIRSYSGEDCTRPSADSILEQVLVSSGEQASKFWRAALSNCMPVHFPPGNHSDAASTVVHRAERPLSVSSERADAFCRHNGITMQALLVSCWSLVLATHVKRLDVVFGLVLSGRNMADSEDVMFPTMNTVAMRAILHGTRLDLVKYVQETLLEISEYQHFPLRRARPDTTSRQLFDTLFIYQKKPSEGEHTGHALYKSTGAGASEVEYPVCAEVESVGESLVGRVACRGSVLGEQDSLDLLEHMAHVLLSIVDEPAQQTVNFSGDAMNICGYLISQKYSVQEVEFGAPHQEPGPRQWSLIESKIRNVLAVVSGVPENTIDPKANIFQLGLDSISAIKVAALLKKQSVRLTVSDMIKAGTIEKMAAAVDTNHADLTPAEIASALEESLVDIETTPLLQSCGFELDQVQQTIPATAGQTYFLAMHSLNPRVFYPKFLYLSSRQLSPEILDNAWSRLKEQTRILRTAFVPTNDPRVPYVQVILKSDQVPVLWHEALDDQLAAASAEREFGSVPVALHACQTSKGTVVTLKIHHALYDAISLPYMMDELAQLCDNMQTQSECESRDISHLVAVQHVHSPVRVRRLFWERYLDKIAIRRCENPQLSEFGAIQQHYRPGLVPNMSQIEKAAKLRGLSIQSIFLAVYARLHAQTFKSSDGLVVGLYLANRSFVTEGLSELVAPTVNIVPLRLDNKFHRTDNSLFSAAGKIQDDINLISMVEHSCVSLVEIAEWTGVRINTCINFLRLPNVEDSTSTITDRVIFKSIPYEEFENPKGTKLCKAASSLTNGDTTVPASTQLMRAAASTAAIKDVFLPTIDVEAAIREDRLDFGLFASDSRLGHDTAIHMIERMQQDMKALAEEAQ</sequence>
<dbReference type="PANTHER" id="PTHR45527:SF1">
    <property type="entry name" value="FATTY ACID SYNTHASE"/>
    <property type="match status" value="1"/>
</dbReference>
<dbReference type="Gene3D" id="1.10.1200.10">
    <property type="entry name" value="ACP-like"/>
    <property type="match status" value="6"/>
</dbReference>
<dbReference type="FunFam" id="3.30.300.30:FF:000033">
    <property type="entry name" value="Nonribosomal siderophore peptide synthase SidC"/>
    <property type="match status" value="1"/>
</dbReference>
<keyword evidence="3" id="KW-0597">Phosphoprotein</keyword>
<dbReference type="InterPro" id="IPR006162">
    <property type="entry name" value="Ppantetheine_attach_site"/>
</dbReference>
<gene>
    <name evidence="10" type="ORF">N7494_004581</name>
</gene>
<evidence type="ECO:0000256" key="4">
    <source>
        <dbReference type="ARBA" id="ARBA00022598"/>
    </source>
</evidence>
<dbReference type="InterPro" id="IPR042099">
    <property type="entry name" value="ANL_N_sf"/>
</dbReference>
<evidence type="ECO:0000256" key="1">
    <source>
        <dbReference type="ARBA" id="ARBA00004924"/>
    </source>
</evidence>
<comment type="caution">
    <text evidence="10">The sequence shown here is derived from an EMBL/GenBank/DDBJ whole genome shotgun (WGS) entry which is preliminary data.</text>
</comment>
<protein>
    <recommendedName>
        <fullName evidence="6">Nonribosomal peptide synthetase sidC</fullName>
    </recommendedName>
    <alternativeName>
        <fullName evidence="7">Siderophore peptide synthetase C</fullName>
    </alternativeName>
</protein>
<dbReference type="SUPFAM" id="SSF56801">
    <property type="entry name" value="Acetyl-CoA synthetase-like"/>
    <property type="match status" value="3"/>
</dbReference>
<dbReference type="Pfam" id="PF00501">
    <property type="entry name" value="AMP-binding"/>
    <property type="match status" value="3"/>
</dbReference>
<evidence type="ECO:0000256" key="2">
    <source>
        <dbReference type="ARBA" id="ARBA00022450"/>
    </source>
</evidence>
<dbReference type="InterPro" id="IPR001242">
    <property type="entry name" value="Condensation_dom"/>
</dbReference>
<dbReference type="InterPro" id="IPR025110">
    <property type="entry name" value="AMP-bd_C"/>
</dbReference>
<dbReference type="PROSITE" id="PS00012">
    <property type="entry name" value="PHOSPHOPANTETHEINE"/>
    <property type="match status" value="3"/>
</dbReference>
<feature type="compositionally biased region" description="Basic and acidic residues" evidence="8">
    <location>
        <begin position="3939"/>
        <end position="3951"/>
    </location>
</feature>
<dbReference type="GO" id="GO:0005737">
    <property type="term" value="C:cytoplasm"/>
    <property type="evidence" value="ECO:0007669"/>
    <property type="project" value="TreeGrafter"/>
</dbReference>
<dbReference type="FunFam" id="3.40.50.12780:FF:000024">
    <property type="entry name" value="Nonribosomal siderophore peptide synthase SidC"/>
    <property type="match status" value="1"/>
</dbReference>
<feature type="domain" description="Carrier" evidence="9">
    <location>
        <begin position="3399"/>
        <end position="3473"/>
    </location>
</feature>
<dbReference type="InterPro" id="IPR009081">
    <property type="entry name" value="PP-bd_ACP"/>
</dbReference>
<dbReference type="Pfam" id="PF13193">
    <property type="entry name" value="AMP-binding_C"/>
    <property type="match status" value="1"/>
</dbReference>
<dbReference type="GO" id="GO:0031177">
    <property type="term" value="F:phosphopantetheine binding"/>
    <property type="evidence" value="ECO:0007669"/>
    <property type="project" value="InterPro"/>
</dbReference>
<dbReference type="Gene3D" id="3.30.300.30">
    <property type="match status" value="3"/>
</dbReference>
<feature type="region of interest" description="Disordered" evidence="8">
    <location>
        <begin position="3934"/>
        <end position="3954"/>
    </location>
</feature>
<dbReference type="EMBL" id="JAQIZZ010000003">
    <property type="protein sequence ID" value="KAJ5546996.1"/>
    <property type="molecule type" value="Genomic_DNA"/>
</dbReference>
<dbReference type="PANTHER" id="PTHR45527">
    <property type="entry name" value="NONRIBOSOMAL PEPTIDE SYNTHETASE"/>
    <property type="match status" value="1"/>
</dbReference>
<comment type="pathway">
    <text evidence="1">Siderophore biosynthesis.</text>
</comment>
<evidence type="ECO:0000313" key="11">
    <source>
        <dbReference type="Proteomes" id="UP001220324"/>
    </source>
</evidence>
<dbReference type="SUPFAM" id="SSF52777">
    <property type="entry name" value="CoA-dependent acyltransferases"/>
    <property type="match status" value="12"/>
</dbReference>
<comment type="similarity">
    <text evidence="5">Belongs to the NRP synthetase family.</text>
</comment>
<feature type="domain" description="Carrier" evidence="9">
    <location>
        <begin position="3958"/>
        <end position="4031"/>
    </location>
</feature>
<feature type="domain" description="Carrier" evidence="9">
    <location>
        <begin position="4509"/>
        <end position="4582"/>
    </location>
</feature>
<dbReference type="SMART" id="SM00823">
    <property type="entry name" value="PKS_PP"/>
    <property type="match status" value="5"/>
</dbReference>
<dbReference type="Gene3D" id="3.30.559.30">
    <property type="entry name" value="Nonribosomal peptide synthetase, condensation domain"/>
    <property type="match status" value="6"/>
</dbReference>
<evidence type="ECO:0000256" key="3">
    <source>
        <dbReference type="ARBA" id="ARBA00022553"/>
    </source>
</evidence>
<name>A0AAD6D0X2_9EURO</name>
<keyword evidence="4" id="KW-0436">Ligase</keyword>
<feature type="domain" description="Carrier" evidence="9">
    <location>
        <begin position="1760"/>
        <end position="1837"/>
    </location>
</feature>
<feature type="domain" description="Carrier" evidence="9">
    <location>
        <begin position="693"/>
        <end position="766"/>
    </location>
</feature>
<dbReference type="CDD" id="cd05918">
    <property type="entry name" value="A_NRPS_SidN3_like"/>
    <property type="match status" value="2"/>
</dbReference>
<accession>A0AAD6D0X2</accession>
<dbReference type="InterPro" id="IPR045851">
    <property type="entry name" value="AMP-bd_C_sf"/>
</dbReference>
<dbReference type="Gene3D" id="3.30.559.10">
    <property type="entry name" value="Chloramphenicol acetyltransferase-like domain"/>
    <property type="match status" value="6"/>
</dbReference>
<dbReference type="InterPro" id="IPR036736">
    <property type="entry name" value="ACP-like_sf"/>
</dbReference>
<reference evidence="10 11" key="1">
    <citation type="journal article" date="2023" name="IMA Fungus">
        <title>Comparative genomic study of the Penicillium genus elucidates a diverse pangenome and 15 lateral gene transfer events.</title>
        <authorList>
            <person name="Petersen C."/>
            <person name="Sorensen T."/>
            <person name="Nielsen M.R."/>
            <person name="Sondergaard T.E."/>
            <person name="Sorensen J.L."/>
            <person name="Fitzpatrick D.A."/>
            <person name="Frisvad J.C."/>
            <person name="Nielsen K.L."/>
        </authorList>
    </citation>
    <scope>NUCLEOTIDE SEQUENCE [LARGE SCALE GENOMIC DNA]</scope>
    <source>
        <strain evidence="10 11">IBT 35679</strain>
    </source>
</reference>
<dbReference type="GO" id="GO:0031169">
    <property type="term" value="P:ferrichrome biosynthetic process"/>
    <property type="evidence" value="ECO:0007669"/>
    <property type="project" value="UniProtKB-ARBA"/>
</dbReference>
<dbReference type="Proteomes" id="UP001220324">
    <property type="component" value="Unassembled WGS sequence"/>
</dbReference>
<dbReference type="GO" id="GO:0043041">
    <property type="term" value="P:amino acid activation for nonribosomal peptide biosynthetic process"/>
    <property type="evidence" value="ECO:0007669"/>
    <property type="project" value="TreeGrafter"/>
</dbReference>
<dbReference type="Pfam" id="PF00668">
    <property type="entry name" value="Condensation"/>
    <property type="match status" value="6"/>
</dbReference>
<feature type="domain" description="Carrier" evidence="9">
    <location>
        <begin position="2321"/>
        <end position="2397"/>
    </location>
</feature>
<dbReference type="InterPro" id="IPR010071">
    <property type="entry name" value="AA_adenyl_dom"/>
</dbReference>
<dbReference type="InterPro" id="IPR020845">
    <property type="entry name" value="AMP-binding_CS"/>
</dbReference>
<evidence type="ECO:0000313" key="10">
    <source>
        <dbReference type="EMBL" id="KAJ5546996.1"/>
    </source>
</evidence>
<dbReference type="InterPro" id="IPR023213">
    <property type="entry name" value="CAT-like_dom_sf"/>
</dbReference>
<keyword evidence="11" id="KW-1185">Reference proteome</keyword>
<dbReference type="CDD" id="cd19542">
    <property type="entry name" value="CT_NRPS-like"/>
    <property type="match status" value="4"/>
</dbReference>
<dbReference type="SUPFAM" id="SSF47336">
    <property type="entry name" value="ACP-like"/>
    <property type="match status" value="6"/>
</dbReference>
<dbReference type="PROSITE" id="PS00455">
    <property type="entry name" value="AMP_BINDING"/>
    <property type="match status" value="1"/>
</dbReference>
<evidence type="ECO:0000256" key="7">
    <source>
        <dbReference type="ARBA" id="ARBA00078302"/>
    </source>
</evidence>
<proteinExistence type="inferred from homology"/>
<evidence type="ECO:0000256" key="5">
    <source>
        <dbReference type="ARBA" id="ARBA00029454"/>
    </source>
</evidence>
<dbReference type="InterPro" id="IPR020806">
    <property type="entry name" value="PKS_PP-bd"/>
</dbReference>
<dbReference type="InterPro" id="IPR000873">
    <property type="entry name" value="AMP-dep_synth/lig_dom"/>
</dbReference>
<dbReference type="GO" id="GO:0010106">
    <property type="term" value="P:cellular response to iron ion starvation"/>
    <property type="evidence" value="ECO:0007669"/>
    <property type="project" value="UniProtKB-ARBA"/>
</dbReference>